<dbReference type="Proteomes" id="UP000034881">
    <property type="component" value="Unassembled WGS sequence"/>
</dbReference>
<evidence type="ECO:0000313" key="1">
    <source>
        <dbReference type="EMBL" id="KKR42302.1"/>
    </source>
</evidence>
<accession>A0A0G0TWF9</accession>
<comment type="caution">
    <text evidence="1">The sequence shown here is derived from an EMBL/GenBank/DDBJ whole genome shotgun (WGS) entry which is preliminary data.</text>
</comment>
<sequence length="107" mass="12800">MRSKTTFSKQKDQRLAQNIGATYKEADDQLKRYYLNLFFGGGGFFVKDGKIVKAKLSNDVKPLIKDGSVRVRMNWLERWYVFRRTDWVNYLEYPEFTTKEVTRFLQI</sequence>
<proteinExistence type="predicted"/>
<reference evidence="1 2" key="1">
    <citation type="journal article" date="2015" name="Nature">
        <title>rRNA introns, odd ribosomes, and small enigmatic genomes across a large radiation of phyla.</title>
        <authorList>
            <person name="Brown C.T."/>
            <person name="Hug L.A."/>
            <person name="Thomas B.C."/>
            <person name="Sharon I."/>
            <person name="Castelle C.J."/>
            <person name="Singh A."/>
            <person name="Wilkins M.J."/>
            <person name="Williams K.H."/>
            <person name="Banfield J.F."/>
        </authorList>
    </citation>
    <scope>NUCLEOTIDE SEQUENCE [LARGE SCALE GENOMIC DNA]</scope>
</reference>
<evidence type="ECO:0000313" key="2">
    <source>
        <dbReference type="Proteomes" id="UP000034881"/>
    </source>
</evidence>
<organism evidence="1 2">
    <name type="scientific">Candidatus Daviesbacteria bacterium GW2011_GWC2_40_12</name>
    <dbReference type="NCBI Taxonomy" id="1618431"/>
    <lineage>
        <taxon>Bacteria</taxon>
        <taxon>Candidatus Daviesiibacteriota</taxon>
    </lineage>
</organism>
<gene>
    <name evidence="1" type="ORF">UT77_C0003G0097</name>
</gene>
<protein>
    <submittedName>
        <fullName evidence="1">Uncharacterized protein</fullName>
    </submittedName>
</protein>
<name>A0A0G0TWF9_9BACT</name>
<dbReference type="EMBL" id="LBYB01000003">
    <property type="protein sequence ID" value="KKR42302.1"/>
    <property type="molecule type" value="Genomic_DNA"/>
</dbReference>
<dbReference type="AlphaFoldDB" id="A0A0G0TWF9"/>